<evidence type="ECO:0000313" key="1">
    <source>
        <dbReference type="EMBL" id="KOF76713.1"/>
    </source>
</evidence>
<reference evidence="1" key="1">
    <citation type="submission" date="2015-07" db="EMBL/GenBank/DDBJ databases">
        <title>MeaNS - Measles Nucleotide Surveillance Program.</title>
        <authorList>
            <person name="Tran T."/>
            <person name="Druce J."/>
        </authorList>
    </citation>
    <scope>NUCLEOTIDE SEQUENCE</scope>
    <source>
        <strain evidence="1">UCB-OBI-ISO-001</strain>
        <tissue evidence="1">Gonad</tissue>
    </source>
</reference>
<proteinExistence type="predicted"/>
<sequence length="79" mass="8842">MLVSFLSSLHKSSVVKVHVLLPYNIAICTQTSYTLSFNLKERPLVTNKGRSSLNFAQPVLIQATTLSELLPPLLTWFPK</sequence>
<accession>A0A0L8GID1</accession>
<dbReference type="EMBL" id="KQ421718">
    <property type="protein sequence ID" value="KOF76713.1"/>
    <property type="molecule type" value="Genomic_DNA"/>
</dbReference>
<organism evidence="1">
    <name type="scientific">Octopus bimaculoides</name>
    <name type="common">California two-spotted octopus</name>
    <dbReference type="NCBI Taxonomy" id="37653"/>
    <lineage>
        <taxon>Eukaryota</taxon>
        <taxon>Metazoa</taxon>
        <taxon>Spiralia</taxon>
        <taxon>Lophotrochozoa</taxon>
        <taxon>Mollusca</taxon>
        <taxon>Cephalopoda</taxon>
        <taxon>Coleoidea</taxon>
        <taxon>Octopodiformes</taxon>
        <taxon>Octopoda</taxon>
        <taxon>Incirrata</taxon>
        <taxon>Octopodidae</taxon>
        <taxon>Octopus</taxon>
    </lineage>
</organism>
<protein>
    <submittedName>
        <fullName evidence="1">Uncharacterized protein</fullName>
    </submittedName>
</protein>
<gene>
    <name evidence="1" type="ORF">OCBIM_22033015mg</name>
</gene>
<dbReference type="AlphaFoldDB" id="A0A0L8GID1"/>
<name>A0A0L8GID1_OCTBM</name>